<comment type="caution">
    <text evidence="2">The sequence shown here is derived from an EMBL/GenBank/DDBJ whole genome shotgun (WGS) entry which is preliminary data.</text>
</comment>
<feature type="compositionally biased region" description="Low complexity" evidence="1">
    <location>
        <begin position="792"/>
        <end position="806"/>
    </location>
</feature>
<feature type="compositionally biased region" description="Low complexity" evidence="1">
    <location>
        <begin position="372"/>
        <end position="387"/>
    </location>
</feature>
<dbReference type="AlphaFoldDB" id="A0A9P1GWM9"/>
<feature type="region of interest" description="Disordered" evidence="1">
    <location>
        <begin position="355"/>
        <end position="404"/>
    </location>
</feature>
<feature type="region of interest" description="Disordered" evidence="1">
    <location>
        <begin position="190"/>
        <end position="252"/>
    </location>
</feature>
<feature type="region of interest" description="Disordered" evidence="1">
    <location>
        <begin position="771"/>
        <end position="829"/>
    </location>
</feature>
<evidence type="ECO:0000313" key="2">
    <source>
        <dbReference type="EMBL" id="CAI4211667.1"/>
    </source>
</evidence>
<name>A0A9P1GWM9_9PEZI</name>
<evidence type="ECO:0000313" key="3">
    <source>
        <dbReference type="Proteomes" id="UP000838763"/>
    </source>
</evidence>
<feature type="compositionally biased region" description="Basic and acidic residues" evidence="1">
    <location>
        <begin position="194"/>
        <end position="242"/>
    </location>
</feature>
<proteinExistence type="predicted"/>
<keyword evidence="3" id="KW-1185">Reference proteome</keyword>
<feature type="compositionally biased region" description="Pro residues" evidence="1">
    <location>
        <begin position="307"/>
        <end position="318"/>
    </location>
</feature>
<feature type="region of interest" description="Disordered" evidence="1">
    <location>
        <begin position="269"/>
        <end position="325"/>
    </location>
</feature>
<dbReference type="OrthoDB" id="5129684at2759"/>
<dbReference type="EMBL" id="CALLCH030000002">
    <property type="protein sequence ID" value="CAI4211667.1"/>
    <property type="molecule type" value="Genomic_DNA"/>
</dbReference>
<feature type="compositionally biased region" description="Low complexity" evidence="1">
    <location>
        <begin position="773"/>
        <end position="782"/>
    </location>
</feature>
<evidence type="ECO:0000256" key="1">
    <source>
        <dbReference type="SAM" id="MobiDB-lite"/>
    </source>
</evidence>
<accession>A0A9P1GWM9</accession>
<protein>
    <submittedName>
        <fullName evidence="2">Uncharacterized protein</fullName>
    </submittedName>
</protein>
<reference evidence="2" key="1">
    <citation type="submission" date="2022-11" db="EMBL/GenBank/DDBJ databases">
        <authorList>
            <person name="Scott C."/>
            <person name="Bruce N."/>
        </authorList>
    </citation>
    <scope>NUCLEOTIDE SEQUENCE</scope>
</reference>
<dbReference type="Proteomes" id="UP000838763">
    <property type="component" value="Unassembled WGS sequence"/>
</dbReference>
<sequence>MARVKLVALLSNIVTSTRELYQELKFASAHHAALSTQVDSTKKTIEFAANALSDIIERCPDGALSHVVDPAQLRRLLRDCAARIENAKEILWRCRVAGMRGRLRFALRRADVQAILRDLSPVALWLCVNLSAVVVGLARRLAGAAEAGASLGEEKLLLARAFGGRACVEAQMKEALEAVAALMGPDPAAGLAREAQKKKEGKSRGVERRMSLSERKPDAREPAATTAREEVGEGSEKHERHTPSTGWSIQRIPTGNMMKKGLLLAPQATAAMAAERSPSRYVPLPTPAPTDSTVSRRTKRGLNPSLHRPPPPAVPTPPSNNGGRALELMSGALAALDSRSSFSLHHRSQLYKIGFGSNRARSPHTPWRRSRSSSGAGSSGSSSSGVRYHWPRPATTTQTAPEERPDDFLDAFARIMEQKQQQASSTTNNAANPVSKLNWAPGTWLGIAGWVDAAWAFLFFQRQDGWVQLSLVPDDSARSAVLLEPIIQVPVNSPMHCEVTRGYHGRTVIRLFIFIKDEDESYALLGHGAVRDPPAAPGGPQVEDLIAWDTGMSVLLAASASGGVVSVYERTSLTGNWESIPYPEKIPVEAGDYIFHTELPGSHKVRLRRLNGAGITHGSGARLNVLGKEVDWHRHPPKASPGSCRVVHNANGTVAGIFCQTAEDDIYLFRGHPWWNDLHSPEFVCSVLPGSKFVVSESRRMLIFVSRENEMQRVDFGLDREGEVTIETVGPLFSGNCVATTLPDLLLKSPIDDYLQYRPLYQGSSADYYDTESSSSSSSSSSGHHNGLEHGASTVTSSSFRSSPFDDASRSWLGLPETDTAPLLGSQAT</sequence>
<organism evidence="2 3">
    <name type="scientific">Parascedosporium putredinis</name>
    <dbReference type="NCBI Taxonomy" id="1442378"/>
    <lineage>
        <taxon>Eukaryota</taxon>
        <taxon>Fungi</taxon>
        <taxon>Dikarya</taxon>
        <taxon>Ascomycota</taxon>
        <taxon>Pezizomycotina</taxon>
        <taxon>Sordariomycetes</taxon>
        <taxon>Hypocreomycetidae</taxon>
        <taxon>Microascales</taxon>
        <taxon>Microascaceae</taxon>
        <taxon>Parascedosporium</taxon>
    </lineage>
</organism>
<gene>
    <name evidence="2" type="ORF">PPNO1_LOCUS1444</name>
</gene>
<feature type="compositionally biased region" description="Polar residues" evidence="1">
    <location>
        <begin position="243"/>
        <end position="252"/>
    </location>
</feature>